<proteinExistence type="predicted"/>
<dbReference type="KEGG" id="acan:ACA1_012970"/>
<evidence type="ECO:0000256" key="2">
    <source>
        <dbReference type="ARBA" id="ARBA00023122"/>
    </source>
</evidence>
<organism evidence="5 6">
    <name type="scientific">Acanthamoeba castellanii (strain ATCC 30010 / Neff)</name>
    <dbReference type="NCBI Taxonomy" id="1257118"/>
    <lineage>
        <taxon>Eukaryota</taxon>
        <taxon>Amoebozoa</taxon>
        <taxon>Discosea</taxon>
        <taxon>Longamoebia</taxon>
        <taxon>Centramoebida</taxon>
        <taxon>Acanthamoebidae</taxon>
        <taxon>Acanthamoeba</taxon>
    </lineage>
</organism>
<evidence type="ECO:0000313" key="6">
    <source>
        <dbReference type="Proteomes" id="UP000011083"/>
    </source>
</evidence>
<dbReference type="Pfam" id="PF00571">
    <property type="entry name" value="CBS"/>
    <property type="match status" value="4"/>
</dbReference>
<feature type="domain" description="CBS" evidence="4">
    <location>
        <begin position="198"/>
        <end position="254"/>
    </location>
</feature>
<dbReference type="Gene3D" id="3.10.580.10">
    <property type="entry name" value="CBS-domain"/>
    <property type="match status" value="2"/>
</dbReference>
<dbReference type="STRING" id="1257118.L8H720"/>
<keyword evidence="1" id="KW-0677">Repeat</keyword>
<evidence type="ECO:0000256" key="3">
    <source>
        <dbReference type="PROSITE-ProRule" id="PRU00703"/>
    </source>
</evidence>
<keyword evidence="2 3" id="KW-0129">CBS domain</keyword>
<gene>
    <name evidence="5" type="ORF">ACA1_012970</name>
</gene>
<dbReference type="SMART" id="SM00116">
    <property type="entry name" value="CBS"/>
    <property type="match status" value="4"/>
</dbReference>
<dbReference type="Proteomes" id="UP000011083">
    <property type="component" value="Unassembled WGS sequence"/>
</dbReference>
<dbReference type="VEuPathDB" id="AmoebaDB:ACA1_012970"/>
<dbReference type="InterPro" id="IPR000644">
    <property type="entry name" value="CBS_dom"/>
</dbReference>
<evidence type="ECO:0000259" key="4">
    <source>
        <dbReference type="PROSITE" id="PS51371"/>
    </source>
</evidence>
<dbReference type="AlphaFoldDB" id="L8H720"/>
<name>L8H720_ACACF</name>
<dbReference type="CDD" id="cd02205">
    <property type="entry name" value="CBS_pair_SF"/>
    <property type="match status" value="3"/>
</dbReference>
<dbReference type="EMBL" id="KB007925">
    <property type="protein sequence ID" value="ELR20266.1"/>
    <property type="molecule type" value="Genomic_DNA"/>
</dbReference>
<dbReference type="PANTHER" id="PTHR13780">
    <property type="entry name" value="AMP-ACTIVATED PROTEIN KINASE, GAMMA REGULATORY SUBUNIT"/>
    <property type="match status" value="1"/>
</dbReference>
<feature type="domain" description="CBS" evidence="4">
    <location>
        <begin position="125"/>
        <end position="183"/>
    </location>
</feature>
<protein>
    <submittedName>
        <fullName evidence="5">CBS domain containing protein</fullName>
    </submittedName>
</protein>
<evidence type="ECO:0000256" key="1">
    <source>
        <dbReference type="ARBA" id="ARBA00022737"/>
    </source>
</evidence>
<keyword evidence="6" id="KW-1185">Reference proteome</keyword>
<sequence>MAHVTQAGGEVLVERRDQPKSLVDVLGGFEASHSVFPLAARNEVVALSPDDSVAQAFETLAREKLLSAPIVDSSGTALGVVSVLHFVSYFVRHFSAEELQGDDFNALVAKKNHLLGKRIREIPDLQSWDKAHTIKEYQTAIDAVQLMIDDEARRVLVVDDNRKLVTVISQSRMLHLVSGVLDSLPDPAHRTLQERNLHQKEVVRIRLDQPAGEAFALMRERKISGVAVVDEEGKLVGVISASDLKLLGFDLGYLHLLGKSARDYLTALRGSIADSQREVCTCDANSSIDHAVKQLIARHVHRLFVIDDQRRLLGVVSIRDILKTLLNPFET</sequence>
<reference evidence="5 6" key="1">
    <citation type="journal article" date="2013" name="Genome Biol.">
        <title>Genome of Acanthamoeba castellanii highlights extensive lateral gene transfer and early evolution of tyrosine kinase signaling.</title>
        <authorList>
            <person name="Clarke M."/>
            <person name="Lohan A.J."/>
            <person name="Liu B."/>
            <person name="Lagkouvardos I."/>
            <person name="Roy S."/>
            <person name="Zafar N."/>
            <person name="Bertelli C."/>
            <person name="Schilde C."/>
            <person name="Kianianmomeni A."/>
            <person name="Burglin T.R."/>
            <person name="Frech C."/>
            <person name="Turcotte B."/>
            <person name="Kopec K.O."/>
            <person name="Synnott J.M."/>
            <person name="Choo C."/>
            <person name="Paponov I."/>
            <person name="Finkler A."/>
            <person name="Soon Heng Tan C."/>
            <person name="Hutchins A.P."/>
            <person name="Weinmeier T."/>
            <person name="Rattei T."/>
            <person name="Chu J.S."/>
            <person name="Gimenez G."/>
            <person name="Irimia M."/>
            <person name="Rigden D.J."/>
            <person name="Fitzpatrick D.A."/>
            <person name="Lorenzo-Morales J."/>
            <person name="Bateman A."/>
            <person name="Chiu C.H."/>
            <person name="Tang P."/>
            <person name="Hegemann P."/>
            <person name="Fromm H."/>
            <person name="Raoult D."/>
            <person name="Greub G."/>
            <person name="Miranda-Saavedra D."/>
            <person name="Chen N."/>
            <person name="Nash P."/>
            <person name="Ginger M.L."/>
            <person name="Horn M."/>
            <person name="Schaap P."/>
            <person name="Caler L."/>
            <person name="Loftus B."/>
        </authorList>
    </citation>
    <scope>NUCLEOTIDE SEQUENCE [LARGE SCALE GENOMIC DNA]</scope>
    <source>
        <strain evidence="5 6">Neff</strain>
    </source>
</reference>
<accession>L8H720</accession>
<dbReference type="InterPro" id="IPR050511">
    <property type="entry name" value="AMPK_gamma/SDS23_families"/>
</dbReference>
<feature type="domain" description="CBS" evidence="4">
    <location>
        <begin position="275"/>
        <end position="331"/>
    </location>
</feature>
<dbReference type="GeneID" id="14921116"/>
<dbReference type="PROSITE" id="PS51371">
    <property type="entry name" value="CBS"/>
    <property type="match status" value="4"/>
</dbReference>
<evidence type="ECO:0000313" key="5">
    <source>
        <dbReference type="EMBL" id="ELR20266.1"/>
    </source>
</evidence>
<feature type="domain" description="CBS" evidence="4">
    <location>
        <begin position="39"/>
        <end position="97"/>
    </location>
</feature>
<dbReference type="OMA" id="IYEPPGY"/>
<dbReference type="SUPFAM" id="SSF54631">
    <property type="entry name" value="CBS-domain pair"/>
    <property type="match status" value="2"/>
</dbReference>
<dbReference type="InterPro" id="IPR046342">
    <property type="entry name" value="CBS_dom_sf"/>
</dbReference>
<dbReference type="OrthoDB" id="449052at2759"/>
<dbReference type="RefSeq" id="XP_004342376.1">
    <property type="nucleotide sequence ID" value="XM_004342327.1"/>
</dbReference>